<reference evidence="2 4" key="1">
    <citation type="journal article" date="2011" name="Nature">
        <title>The Medicago genome provides insight into the evolution of rhizobial symbioses.</title>
        <authorList>
            <person name="Young N.D."/>
            <person name="Debelle F."/>
            <person name="Oldroyd G.E."/>
            <person name="Geurts R."/>
            <person name="Cannon S.B."/>
            <person name="Udvardi M.K."/>
            <person name="Benedito V.A."/>
            <person name="Mayer K.F."/>
            <person name="Gouzy J."/>
            <person name="Schoof H."/>
            <person name="Van de Peer Y."/>
            <person name="Proost S."/>
            <person name="Cook D.R."/>
            <person name="Meyers B.C."/>
            <person name="Spannagl M."/>
            <person name="Cheung F."/>
            <person name="De Mita S."/>
            <person name="Krishnakumar V."/>
            <person name="Gundlach H."/>
            <person name="Zhou S."/>
            <person name="Mudge J."/>
            <person name="Bharti A.K."/>
            <person name="Murray J.D."/>
            <person name="Naoumkina M.A."/>
            <person name="Rosen B."/>
            <person name="Silverstein K.A."/>
            <person name="Tang H."/>
            <person name="Rombauts S."/>
            <person name="Zhao P.X."/>
            <person name="Zhou P."/>
            <person name="Barbe V."/>
            <person name="Bardou P."/>
            <person name="Bechner M."/>
            <person name="Bellec A."/>
            <person name="Berger A."/>
            <person name="Berges H."/>
            <person name="Bidwell S."/>
            <person name="Bisseling T."/>
            <person name="Choisne N."/>
            <person name="Couloux A."/>
            <person name="Denny R."/>
            <person name="Deshpande S."/>
            <person name="Dai X."/>
            <person name="Doyle J.J."/>
            <person name="Dudez A.M."/>
            <person name="Farmer A.D."/>
            <person name="Fouteau S."/>
            <person name="Franken C."/>
            <person name="Gibelin C."/>
            <person name="Gish J."/>
            <person name="Goldstein S."/>
            <person name="Gonzalez A.J."/>
            <person name="Green P.J."/>
            <person name="Hallab A."/>
            <person name="Hartog M."/>
            <person name="Hua A."/>
            <person name="Humphray S.J."/>
            <person name="Jeong D.H."/>
            <person name="Jing Y."/>
            <person name="Jocker A."/>
            <person name="Kenton S.M."/>
            <person name="Kim D.J."/>
            <person name="Klee K."/>
            <person name="Lai H."/>
            <person name="Lang C."/>
            <person name="Lin S."/>
            <person name="Macmil S.L."/>
            <person name="Magdelenat G."/>
            <person name="Matthews L."/>
            <person name="McCorrison J."/>
            <person name="Monaghan E.L."/>
            <person name="Mun J.H."/>
            <person name="Najar F.Z."/>
            <person name="Nicholson C."/>
            <person name="Noirot C."/>
            <person name="O'Bleness M."/>
            <person name="Paule C.R."/>
            <person name="Poulain J."/>
            <person name="Prion F."/>
            <person name="Qin B."/>
            <person name="Qu C."/>
            <person name="Retzel E.F."/>
            <person name="Riddle C."/>
            <person name="Sallet E."/>
            <person name="Samain S."/>
            <person name="Samson N."/>
            <person name="Sanders I."/>
            <person name="Saurat O."/>
            <person name="Scarpelli C."/>
            <person name="Schiex T."/>
            <person name="Segurens B."/>
            <person name="Severin A.J."/>
            <person name="Sherrier D.J."/>
            <person name="Shi R."/>
            <person name="Sims S."/>
            <person name="Singer S.R."/>
            <person name="Sinharoy S."/>
            <person name="Sterck L."/>
            <person name="Viollet A."/>
            <person name="Wang B.B."/>
            <person name="Wang K."/>
            <person name="Wang M."/>
            <person name="Wang X."/>
            <person name="Warfsmann J."/>
            <person name="Weissenbach J."/>
            <person name="White D.D."/>
            <person name="White J.D."/>
            <person name="Wiley G.B."/>
            <person name="Wincker P."/>
            <person name="Xing Y."/>
            <person name="Yang L."/>
            <person name="Yao Z."/>
            <person name="Ying F."/>
            <person name="Zhai J."/>
            <person name="Zhou L."/>
            <person name="Zuber A."/>
            <person name="Denarie J."/>
            <person name="Dixon R.A."/>
            <person name="May G.D."/>
            <person name="Schwartz D.C."/>
            <person name="Rogers J."/>
            <person name="Quetier F."/>
            <person name="Town C.D."/>
            <person name="Roe B.A."/>
        </authorList>
    </citation>
    <scope>NUCLEOTIDE SEQUENCE [LARGE SCALE GENOMIC DNA]</scope>
    <source>
        <strain evidence="2">A17</strain>
        <strain evidence="3 4">cv. Jemalong A17</strain>
    </source>
</reference>
<dbReference type="Proteomes" id="UP000002051">
    <property type="component" value="Chromosome 5"/>
</dbReference>
<feature type="domain" description="DUF4378" evidence="1">
    <location>
        <begin position="52"/>
        <end position="136"/>
    </location>
</feature>
<dbReference type="EnsemblPlants" id="AES95429">
    <property type="protein sequence ID" value="AES95429"/>
    <property type="gene ID" value="MTR_5g025380"/>
</dbReference>
<accession>G7K3Z7</accession>
<keyword evidence="4" id="KW-1185">Reference proteome</keyword>
<name>G7K3Z7_MEDTR</name>
<evidence type="ECO:0000313" key="2">
    <source>
        <dbReference type="EMBL" id="AES95429.1"/>
    </source>
</evidence>
<evidence type="ECO:0000313" key="3">
    <source>
        <dbReference type="EnsemblPlants" id="AES95429"/>
    </source>
</evidence>
<evidence type="ECO:0000313" key="4">
    <source>
        <dbReference type="Proteomes" id="UP000002051"/>
    </source>
</evidence>
<sequence>MFKSNLSSRDDTVVPQVFRDISSGLNVLRRQLNQLDSDYVEEFTMKQKPSEDLLVASGLFFGSWNKSLFRGDTYAKPIRNSVFEEVEESHKKLIKQNEENSMKDQTENKLDNNILLDLSNESLSVVEYRLLSDTHPHGLTQKKSKFYWLY</sequence>
<dbReference type="InterPro" id="IPR025486">
    <property type="entry name" value="DUF4378"/>
</dbReference>
<reference evidence="3" key="3">
    <citation type="submission" date="2015-04" db="UniProtKB">
        <authorList>
            <consortium name="EnsemblPlants"/>
        </authorList>
    </citation>
    <scope>IDENTIFICATION</scope>
    <source>
        <strain evidence="3">cv. Jemalong A17</strain>
    </source>
</reference>
<reference evidence="2 4" key="2">
    <citation type="journal article" date="2014" name="BMC Genomics">
        <title>An improved genome release (version Mt4.0) for the model legume Medicago truncatula.</title>
        <authorList>
            <person name="Tang H."/>
            <person name="Krishnakumar V."/>
            <person name="Bidwell S."/>
            <person name="Rosen B."/>
            <person name="Chan A."/>
            <person name="Zhou S."/>
            <person name="Gentzbittel L."/>
            <person name="Childs K.L."/>
            <person name="Yandell M."/>
            <person name="Gundlach H."/>
            <person name="Mayer K.F."/>
            <person name="Schwartz D.C."/>
            <person name="Town C.D."/>
        </authorList>
    </citation>
    <scope>GENOME REANNOTATION</scope>
    <source>
        <strain evidence="3 4">cv. Jemalong A17</strain>
    </source>
</reference>
<organism evidence="2 4">
    <name type="scientific">Medicago truncatula</name>
    <name type="common">Barrel medic</name>
    <name type="synonym">Medicago tribuloides</name>
    <dbReference type="NCBI Taxonomy" id="3880"/>
    <lineage>
        <taxon>Eukaryota</taxon>
        <taxon>Viridiplantae</taxon>
        <taxon>Streptophyta</taxon>
        <taxon>Embryophyta</taxon>
        <taxon>Tracheophyta</taxon>
        <taxon>Spermatophyta</taxon>
        <taxon>Magnoliopsida</taxon>
        <taxon>eudicotyledons</taxon>
        <taxon>Gunneridae</taxon>
        <taxon>Pentapetalae</taxon>
        <taxon>rosids</taxon>
        <taxon>fabids</taxon>
        <taxon>Fabales</taxon>
        <taxon>Fabaceae</taxon>
        <taxon>Papilionoideae</taxon>
        <taxon>50 kb inversion clade</taxon>
        <taxon>NPAAA clade</taxon>
        <taxon>Hologalegina</taxon>
        <taxon>IRL clade</taxon>
        <taxon>Trifolieae</taxon>
        <taxon>Medicago</taxon>
    </lineage>
</organism>
<gene>
    <name evidence="2" type="ordered locus">MTR_5g025380</name>
</gene>
<dbReference type="Pfam" id="PF14309">
    <property type="entry name" value="DUF4378"/>
    <property type="match status" value="1"/>
</dbReference>
<evidence type="ECO:0000259" key="1">
    <source>
        <dbReference type="Pfam" id="PF14309"/>
    </source>
</evidence>
<dbReference type="PaxDb" id="3880-AES95429"/>
<dbReference type="PANTHER" id="PTHR40836:SF4">
    <property type="entry name" value="RB1-INDUCIBLE COILED-COIL PROTEIN"/>
    <property type="match status" value="1"/>
</dbReference>
<dbReference type="EMBL" id="CM001221">
    <property type="protein sequence ID" value="AES95429.1"/>
    <property type="molecule type" value="Genomic_DNA"/>
</dbReference>
<dbReference type="HOGENOM" id="CLU_1743251_0_0_1"/>
<protein>
    <submittedName>
        <fullName evidence="2">DUF4378 domain protein</fullName>
    </submittedName>
</protein>
<dbReference type="PANTHER" id="PTHR40836">
    <property type="entry name" value="RB1-INDUCIBLE COILED-COIL PROTEIN"/>
    <property type="match status" value="1"/>
</dbReference>
<proteinExistence type="predicted"/>
<dbReference type="AlphaFoldDB" id="G7K3Z7"/>